<protein>
    <recommendedName>
        <fullName evidence="4">Peptidoglycan hydrolase PcsB coiled-coil domain-containing protein</fullName>
    </recommendedName>
</protein>
<keyword evidence="2" id="KW-0175">Coiled coil</keyword>
<dbReference type="EMBL" id="JBFNFH010000001">
    <property type="protein sequence ID" value="MFM1524172.1"/>
    <property type="molecule type" value="Genomic_DNA"/>
</dbReference>
<evidence type="ECO:0000313" key="6">
    <source>
        <dbReference type="Proteomes" id="UP001629536"/>
    </source>
</evidence>
<feature type="domain" description="Peptidoglycan hydrolase PcsB coiled-coil" evidence="4">
    <location>
        <begin position="130"/>
        <end position="198"/>
    </location>
</feature>
<feature type="coiled-coil region" evidence="2">
    <location>
        <begin position="29"/>
        <end position="105"/>
    </location>
</feature>
<comment type="caution">
    <text evidence="5">The sequence shown here is derived from an EMBL/GenBank/DDBJ whole genome shotgun (WGS) entry which is preliminary data.</text>
</comment>
<feature type="chain" id="PRO_5045066521" description="Peptidoglycan hydrolase PcsB coiled-coil domain-containing protein" evidence="3">
    <location>
        <begin position="30"/>
        <end position="456"/>
    </location>
</feature>
<keyword evidence="1 3" id="KW-0732">Signal</keyword>
<sequence>MSSRKKYIKLAAFVLSAVLLFGNTSTEHASELNQKLDRAKSSLNSIDSDLNGRDDKINSYQNDINVNKGEKNLINQELNKLKNEKSSLEEQVNHLNGNIRNTLNKIYENEVQLIETMDQKADNQKELNLVKDKIGKNTKLLKERLVIMYKMGDAQKVEVLLSSENFNDFLSRNKMMTTITKNDKKLIESLKDDKLQLDKLTTELSGQKKVLEVTKENLEKEKNELDIQKNEKEKLLDEVKNKEGQDLEKISQLDSFINEYESKISEKISEKKNLQTKKASLESEISNIEKQINLETESAKVAELRSKKAELENIEEKQEAKSEVKQKENNINIETTTKVVDQTSKPEVKKVTISSSTSSSPLKYTINDFKWHGVIYWGGHKFTYYSESVLPGYGLDIPGRYTSKLGYVTDKDGYIVLASNPRVAIGKVIDTPFGAQGKVYDRCESCSIDWFDVYTR</sequence>
<dbReference type="Proteomes" id="UP001629536">
    <property type="component" value="Unassembled WGS sequence"/>
</dbReference>
<evidence type="ECO:0000256" key="2">
    <source>
        <dbReference type="SAM" id="Coils"/>
    </source>
</evidence>
<reference evidence="5 6" key="1">
    <citation type="journal article" date="2024" name="Front. Microbiol.">
        <title>Pangenomic and biochemical analyses of Helcococcus ovis reveal widespread tetracycline resistance and a novel bacterial species, Helcococcus bovis.</title>
        <authorList>
            <person name="Cunha F."/>
            <person name="Zhai Y."/>
            <person name="Casaro S."/>
            <person name="Jones K.L."/>
            <person name="Hernandez M."/>
            <person name="Bisinotto R.S."/>
            <person name="Kariyawasam S."/>
            <person name="Brown M.B."/>
            <person name="Phillips A."/>
            <person name="Jeong K.C."/>
            <person name="Galvao K.N."/>
        </authorList>
    </citation>
    <scope>NUCLEOTIDE SEQUENCE [LARGE SCALE GENOMIC DNA]</scope>
    <source>
        <strain evidence="5 6">KG197</strain>
    </source>
</reference>
<evidence type="ECO:0000313" key="5">
    <source>
        <dbReference type="EMBL" id="MFM1524172.1"/>
    </source>
</evidence>
<organism evidence="5 6">
    <name type="scientific">Helcococcus bovis</name>
    <dbReference type="NCBI Taxonomy" id="3153252"/>
    <lineage>
        <taxon>Bacteria</taxon>
        <taxon>Bacillati</taxon>
        <taxon>Bacillota</taxon>
        <taxon>Tissierellia</taxon>
        <taxon>Tissierellales</taxon>
        <taxon>Peptoniphilaceae</taxon>
        <taxon>Helcococcus</taxon>
    </lineage>
</organism>
<dbReference type="Gene3D" id="6.10.250.3150">
    <property type="match status" value="1"/>
</dbReference>
<keyword evidence="6" id="KW-1185">Reference proteome</keyword>
<name>A0ABW9F493_9FIRM</name>
<evidence type="ECO:0000256" key="3">
    <source>
        <dbReference type="SAM" id="SignalP"/>
    </source>
</evidence>
<feature type="coiled-coil region" evidence="2">
    <location>
        <begin position="197"/>
        <end position="337"/>
    </location>
</feature>
<gene>
    <name evidence="5" type="ORF">ABGF40_00620</name>
</gene>
<dbReference type="RefSeq" id="WP_408126091.1">
    <property type="nucleotide sequence ID" value="NZ_JBFNFH010000001.1"/>
</dbReference>
<evidence type="ECO:0000256" key="1">
    <source>
        <dbReference type="ARBA" id="ARBA00022729"/>
    </source>
</evidence>
<proteinExistence type="predicted"/>
<accession>A0ABW9F493</accession>
<dbReference type="InterPro" id="IPR057309">
    <property type="entry name" value="PcsB_CC"/>
</dbReference>
<feature type="signal peptide" evidence="3">
    <location>
        <begin position="1"/>
        <end position="29"/>
    </location>
</feature>
<dbReference type="Pfam" id="PF24568">
    <property type="entry name" value="CC_PcsB"/>
    <property type="match status" value="1"/>
</dbReference>
<evidence type="ECO:0000259" key="4">
    <source>
        <dbReference type="Pfam" id="PF24568"/>
    </source>
</evidence>